<dbReference type="RefSeq" id="WP_011419612.1">
    <property type="nucleotide sequence ID" value="NC_007760.1"/>
</dbReference>
<dbReference type="KEGG" id="ade:Adeh_0553"/>
<evidence type="ECO:0000259" key="1">
    <source>
        <dbReference type="Pfam" id="PF13229"/>
    </source>
</evidence>
<dbReference type="SUPFAM" id="SSF51126">
    <property type="entry name" value="Pectin lyase-like"/>
    <property type="match status" value="1"/>
</dbReference>
<gene>
    <name evidence="2" type="ordered locus">Adeh_0553</name>
</gene>
<evidence type="ECO:0000313" key="3">
    <source>
        <dbReference type="Proteomes" id="UP000001935"/>
    </source>
</evidence>
<dbReference type="AlphaFoldDB" id="Q2INE6"/>
<accession>Q2INE6</accession>
<dbReference type="InterPro" id="IPR012334">
    <property type="entry name" value="Pectin_lyas_fold"/>
</dbReference>
<dbReference type="Pfam" id="PF13229">
    <property type="entry name" value="Beta_helix"/>
    <property type="match status" value="1"/>
</dbReference>
<dbReference type="EMBL" id="CP000251">
    <property type="protein sequence ID" value="ABC80329.1"/>
    <property type="molecule type" value="Genomic_DNA"/>
</dbReference>
<dbReference type="InterPro" id="IPR006626">
    <property type="entry name" value="PbH1"/>
</dbReference>
<dbReference type="Proteomes" id="UP000001935">
    <property type="component" value="Chromosome"/>
</dbReference>
<dbReference type="SMART" id="SM00710">
    <property type="entry name" value="PbH1"/>
    <property type="match status" value="7"/>
</dbReference>
<sequence>MKTTIIAGRLALACGAVLLGLGGGGVARATECGDLVTSSLKLEKDLTCETSGLVIGADDVTIDLGGHTIASVPGAPGDVAWSGVKTEHTMTLRNVRVMNGTIVGFRWGVAIRHGTAGAAIQNLAFADQADASVFVRDSSGVRITNVKVTDSGPISILNAGDVRISMAAIALASRSPAIIARNSAGVSIRTLAASGPIPSYYGDVVEPDSGILFERVTNADVQGVYVRGFKDGVGFTCPGCAPGDVPNSGSVRDSVFTDDQAGVNVEYASNVTVAGNHVARAGRWHPVYWFVGGGITAAECTGLAVVDNAVSDSLQGLGFMDVTASRIEGNKVLDNVLSGIGLNIQVGGSFGNTVASNIVLGTSTGFDIWAASGPNTWKGNLCRTASGEGVACAIVVP</sequence>
<dbReference type="OrthoDB" id="3202743at2"/>
<reference evidence="2 3" key="1">
    <citation type="submission" date="2006-01" db="EMBL/GenBank/DDBJ databases">
        <title>Complete sequence of Anaeromyxobacter dehalogenans 2CP-C.</title>
        <authorList>
            <consortium name="US DOE Joint Genome Institute"/>
            <person name="Copeland A."/>
            <person name="Lucas S."/>
            <person name="Lapidus A."/>
            <person name="Barry K."/>
            <person name="Detter J.C."/>
            <person name="Glavina T."/>
            <person name="Hammon N."/>
            <person name="Israni S."/>
            <person name="Pitluck S."/>
            <person name="Brettin T."/>
            <person name="Bruce D."/>
            <person name="Han C."/>
            <person name="Tapia R."/>
            <person name="Gilna P."/>
            <person name="Kiss H."/>
            <person name="Schmutz J."/>
            <person name="Larimer F."/>
            <person name="Land M."/>
            <person name="Kyrpides N."/>
            <person name="Anderson I."/>
            <person name="Sanford R.A."/>
            <person name="Ritalahti K.M."/>
            <person name="Thomas H.S."/>
            <person name="Kirby J.R."/>
            <person name="Zhulin I.B."/>
            <person name="Loeffler F.E."/>
            <person name="Richardson P."/>
        </authorList>
    </citation>
    <scope>NUCLEOTIDE SEQUENCE [LARGE SCALE GENOMIC DNA]</scope>
    <source>
        <strain evidence="2 3">2CP-C</strain>
    </source>
</reference>
<dbReference type="InterPro" id="IPR011050">
    <property type="entry name" value="Pectin_lyase_fold/virulence"/>
</dbReference>
<evidence type="ECO:0000313" key="2">
    <source>
        <dbReference type="EMBL" id="ABC80329.1"/>
    </source>
</evidence>
<dbReference type="InterPro" id="IPR039448">
    <property type="entry name" value="Beta_helix"/>
</dbReference>
<dbReference type="HOGENOM" id="CLU_693786_0_0_7"/>
<dbReference type="Gene3D" id="2.160.20.10">
    <property type="entry name" value="Single-stranded right-handed beta-helix, Pectin lyase-like"/>
    <property type="match status" value="1"/>
</dbReference>
<name>Q2INE6_ANADE</name>
<feature type="domain" description="Right handed beta helix" evidence="1">
    <location>
        <begin position="240"/>
        <end position="380"/>
    </location>
</feature>
<protein>
    <submittedName>
        <fullName evidence="2">Parallel beta-helix repeat protein</fullName>
    </submittedName>
</protein>
<organism evidence="2 3">
    <name type="scientific">Anaeromyxobacter dehalogenans (strain 2CP-C)</name>
    <dbReference type="NCBI Taxonomy" id="290397"/>
    <lineage>
        <taxon>Bacteria</taxon>
        <taxon>Pseudomonadati</taxon>
        <taxon>Myxococcota</taxon>
        <taxon>Myxococcia</taxon>
        <taxon>Myxococcales</taxon>
        <taxon>Cystobacterineae</taxon>
        <taxon>Anaeromyxobacteraceae</taxon>
        <taxon>Anaeromyxobacter</taxon>
    </lineage>
</organism>
<proteinExistence type="predicted"/>